<dbReference type="SUPFAM" id="SSF54928">
    <property type="entry name" value="RNA-binding domain, RBD"/>
    <property type="match status" value="1"/>
</dbReference>
<evidence type="ECO:0000259" key="5">
    <source>
        <dbReference type="PROSITE" id="PS51309"/>
    </source>
</evidence>
<dbReference type="InterPro" id="IPR035979">
    <property type="entry name" value="RBD_domain_sf"/>
</dbReference>
<evidence type="ECO:0000313" key="6">
    <source>
        <dbReference type="EMBL" id="KAK3557672.1"/>
    </source>
</evidence>
<dbReference type="InterPro" id="IPR036053">
    <property type="entry name" value="PABP-dom"/>
</dbReference>
<evidence type="ECO:0000256" key="2">
    <source>
        <dbReference type="PROSITE-ProRule" id="PRU00176"/>
    </source>
</evidence>
<dbReference type="SMART" id="SM00360">
    <property type="entry name" value="RRM"/>
    <property type="match status" value="1"/>
</dbReference>
<feature type="region of interest" description="Disordered" evidence="3">
    <location>
        <begin position="241"/>
        <end position="265"/>
    </location>
</feature>
<dbReference type="AlphaFoldDB" id="A0AAE0RL77"/>
<dbReference type="Proteomes" id="UP001274896">
    <property type="component" value="Unassembled WGS sequence"/>
</dbReference>
<feature type="region of interest" description="Disordered" evidence="3">
    <location>
        <begin position="456"/>
        <end position="487"/>
    </location>
</feature>
<dbReference type="PANTHER" id="PTHR48030:SF3">
    <property type="entry name" value="SPLICING FACTOR 3B SUBUNIT 4"/>
    <property type="match status" value="1"/>
</dbReference>
<protein>
    <recommendedName>
        <fullName evidence="8">RRM domain-containing protein</fullName>
    </recommendedName>
</protein>
<dbReference type="PROSITE" id="PS51309">
    <property type="entry name" value="PABC"/>
    <property type="match status" value="1"/>
</dbReference>
<sequence length="668" mass="72844">DRAIEMFNFELLLGRPMQVMWSNWEPTAKTIKGGNIFIRNLDPSIDSTSLFDTFSMFGRIVSCKVVESKGYGYVQYESVEAAAEAIEWLNGKLLKDCQVTIEYFKSWEERLAEVRKIEARKAEETKVEARKAEEPKVEARKAEEPKVEVCKAEEPKVEARKAEEPKVEARKAEEPKVEARKAEEPKVEARKAEEPKVEARPSSQHLGNRKFFKKLDLNTNRKCLRNVTPKLCNIPPNLRQPVLTPSVKRSTPAVETPSSGDTPLQTTEAYASEDVAQINTIASLKVRAAKSPATVDGVEAVETAGTEDSEEAVETAASEGTVEAVETAASAETVEAVVTKALEGSVEAVETTAPEDEVEATETSVPEETLEAVETAVPEDNVKAVDIAVSEVTVPATLQEAHKAEEPMVEARKAEEPKVEACPSSQHLGNRKFFKKLDLNTNRKCLRKVPPKLCNIPPNLRQPVLNPSDKRSTPAVETPSSGDTLPTTEAYASEDIAKINTGVNTAASQKVQAAESPAPVDGVEAVETAGTEDSEEAVETAASEGTVEAVETAASAETVEAVVTKALEGSVEAVDTTDVPKFPPPQKRLTIYMLESADLDDQITIAHDYLLPLVAEIHPADANQITWMLVQGENNFEIMNMIGDPEHLRTKVDKMDALLRAREAGVKP</sequence>
<organism evidence="6 7">
    <name type="scientific">Hemibagrus guttatus</name>
    <dbReference type="NCBI Taxonomy" id="175788"/>
    <lineage>
        <taxon>Eukaryota</taxon>
        <taxon>Metazoa</taxon>
        <taxon>Chordata</taxon>
        <taxon>Craniata</taxon>
        <taxon>Vertebrata</taxon>
        <taxon>Euteleostomi</taxon>
        <taxon>Actinopterygii</taxon>
        <taxon>Neopterygii</taxon>
        <taxon>Teleostei</taxon>
        <taxon>Ostariophysi</taxon>
        <taxon>Siluriformes</taxon>
        <taxon>Bagridae</taxon>
        <taxon>Hemibagrus</taxon>
    </lineage>
</organism>
<feature type="domain" description="RRM" evidence="4">
    <location>
        <begin position="34"/>
        <end position="106"/>
    </location>
</feature>
<feature type="region of interest" description="Disordered" evidence="3">
    <location>
        <begin position="158"/>
        <end position="204"/>
    </location>
</feature>
<accession>A0AAE0RL77</accession>
<dbReference type="Gene3D" id="3.30.70.330">
    <property type="match status" value="1"/>
</dbReference>
<dbReference type="PROSITE" id="PS50102">
    <property type="entry name" value="RRM"/>
    <property type="match status" value="1"/>
</dbReference>
<dbReference type="InterPro" id="IPR012677">
    <property type="entry name" value="Nucleotide-bd_a/b_plait_sf"/>
</dbReference>
<dbReference type="GO" id="GO:0005730">
    <property type="term" value="C:nucleolus"/>
    <property type="evidence" value="ECO:0007669"/>
    <property type="project" value="TreeGrafter"/>
</dbReference>
<evidence type="ECO:0000256" key="1">
    <source>
        <dbReference type="ARBA" id="ARBA00008557"/>
    </source>
</evidence>
<comment type="caution">
    <text evidence="6">The sequence shown here is derived from an EMBL/GenBank/DDBJ whole genome shotgun (WGS) entry which is preliminary data.</text>
</comment>
<dbReference type="SMART" id="SM00517">
    <property type="entry name" value="PolyA"/>
    <property type="match status" value="1"/>
</dbReference>
<evidence type="ECO:0000256" key="3">
    <source>
        <dbReference type="SAM" id="MobiDB-lite"/>
    </source>
</evidence>
<keyword evidence="7" id="KW-1185">Reference proteome</keyword>
<dbReference type="GO" id="GO:0071011">
    <property type="term" value="C:precatalytic spliceosome"/>
    <property type="evidence" value="ECO:0007669"/>
    <property type="project" value="TreeGrafter"/>
</dbReference>
<dbReference type="Pfam" id="PF00076">
    <property type="entry name" value="RRM_1"/>
    <property type="match status" value="1"/>
</dbReference>
<name>A0AAE0RL77_9TELE</name>
<feature type="compositionally biased region" description="Basic and acidic residues" evidence="3">
    <location>
        <begin position="158"/>
        <end position="199"/>
    </location>
</feature>
<dbReference type="SUPFAM" id="SSF63570">
    <property type="entry name" value="PABC (PABP) domain"/>
    <property type="match status" value="1"/>
</dbReference>
<dbReference type="PANTHER" id="PTHR48030">
    <property type="entry name" value="SPLICING FACTOR 3B SUBUNIT 4"/>
    <property type="match status" value="1"/>
</dbReference>
<dbReference type="Gene3D" id="1.10.1900.10">
    <property type="entry name" value="c-terminal domain of poly(a) binding protein"/>
    <property type="match status" value="1"/>
</dbReference>
<dbReference type="GO" id="GO:0048026">
    <property type="term" value="P:positive regulation of mRNA splicing, via spliceosome"/>
    <property type="evidence" value="ECO:0007669"/>
    <property type="project" value="TreeGrafter"/>
</dbReference>
<feature type="compositionally biased region" description="Basic and acidic residues" evidence="3">
    <location>
        <begin position="403"/>
        <end position="419"/>
    </location>
</feature>
<feature type="region of interest" description="Disordered" evidence="3">
    <location>
        <begin position="510"/>
        <end position="534"/>
    </location>
</feature>
<feature type="compositionally biased region" description="Polar residues" evidence="3">
    <location>
        <begin position="256"/>
        <end position="265"/>
    </location>
</feature>
<feature type="non-terminal residue" evidence="6">
    <location>
        <position position="1"/>
    </location>
</feature>
<feature type="non-terminal residue" evidence="6">
    <location>
        <position position="668"/>
    </location>
</feature>
<evidence type="ECO:0008006" key="8">
    <source>
        <dbReference type="Google" id="ProtNLM"/>
    </source>
</evidence>
<comment type="similarity">
    <text evidence="1">Belongs to the polyadenylate-binding protein type-1 family.</text>
</comment>
<dbReference type="GO" id="GO:0003723">
    <property type="term" value="F:RNA binding"/>
    <property type="evidence" value="ECO:0007669"/>
    <property type="project" value="UniProtKB-UniRule"/>
</dbReference>
<dbReference type="InterPro" id="IPR052084">
    <property type="entry name" value="SF3B4_spliceosome_assoc"/>
</dbReference>
<gene>
    <name evidence="6" type="ORF">QTP70_033031</name>
</gene>
<feature type="region of interest" description="Disordered" evidence="3">
    <location>
        <begin position="403"/>
        <end position="424"/>
    </location>
</feature>
<dbReference type="InterPro" id="IPR002004">
    <property type="entry name" value="PABP_HYD_C"/>
</dbReference>
<feature type="domain" description="PABC" evidence="5">
    <location>
        <begin position="586"/>
        <end position="664"/>
    </location>
</feature>
<evidence type="ECO:0000259" key="4">
    <source>
        <dbReference type="PROSITE" id="PS50102"/>
    </source>
</evidence>
<dbReference type="EMBL" id="JAUCMX010000001">
    <property type="protein sequence ID" value="KAK3557672.1"/>
    <property type="molecule type" value="Genomic_DNA"/>
</dbReference>
<proteinExistence type="inferred from homology"/>
<reference evidence="6" key="1">
    <citation type="submission" date="2023-06" db="EMBL/GenBank/DDBJ databases">
        <title>Male Hemibagrus guttatus genome.</title>
        <authorList>
            <person name="Bian C."/>
        </authorList>
    </citation>
    <scope>NUCLEOTIDE SEQUENCE</scope>
    <source>
        <strain evidence="6">Male_cb2023</strain>
        <tissue evidence="6">Muscle</tissue>
    </source>
</reference>
<feature type="compositionally biased region" description="Polar residues" evidence="3">
    <location>
        <begin position="478"/>
        <end position="487"/>
    </location>
</feature>
<keyword evidence="2" id="KW-0694">RNA-binding</keyword>
<dbReference type="Pfam" id="PF00658">
    <property type="entry name" value="MLLE"/>
    <property type="match status" value="1"/>
</dbReference>
<evidence type="ECO:0000313" key="7">
    <source>
        <dbReference type="Proteomes" id="UP001274896"/>
    </source>
</evidence>
<dbReference type="InterPro" id="IPR000504">
    <property type="entry name" value="RRM_dom"/>
</dbReference>